<dbReference type="InterPro" id="IPR008480">
    <property type="entry name" value="DUF761_pln"/>
</dbReference>
<evidence type="ECO:0000313" key="2">
    <source>
        <dbReference type="EMBL" id="ABR17083.1"/>
    </source>
</evidence>
<evidence type="ECO:0000256" key="1">
    <source>
        <dbReference type="SAM" id="Phobius"/>
    </source>
</evidence>
<keyword evidence="1" id="KW-1133">Transmembrane helix</keyword>
<keyword evidence="1" id="KW-0812">Transmembrane</keyword>
<dbReference type="PANTHER" id="PTHR33265">
    <property type="entry name" value="AVR9/CF-9 RAPIDLY ELICITED PROTEIN-RELATED"/>
    <property type="match status" value="1"/>
</dbReference>
<dbReference type="PANTHER" id="PTHR33265:SF6">
    <property type="entry name" value="OS01G0930500 PROTEIN"/>
    <property type="match status" value="1"/>
</dbReference>
<dbReference type="EMBL" id="EF677248">
    <property type="protein sequence ID" value="ABR17083.1"/>
    <property type="molecule type" value="mRNA"/>
</dbReference>
<name>B8LN53_PICSI</name>
<proteinExistence type="evidence at transcript level"/>
<organism evidence="2">
    <name type="scientific">Picea sitchensis</name>
    <name type="common">Sitka spruce</name>
    <name type="synonym">Pinus sitchensis</name>
    <dbReference type="NCBI Taxonomy" id="3332"/>
    <lineage>
        <taxon>Eukaryota</taxon>
        <taxon>Viridiplantae</taxon>
        <taxon>Streptophyta</taxon>
        <taxon>Embryophyta</taxon>
        <taxon>Tracheophyta</taxon>
        <taxon>Spermatophyta</taxon>
        <taxon>Pinopsida</taxon>
        <taxon>Pinidae</taxon>
        <taxon>Conifers I</taxon>
        <taxon>Pinales</taxon>
        <taxon>Pinaceae</taxon>
        <taxon>Picea</taxon>
    </lineage>
</organism>
<reference evidence="2" key="1">
    <citation type="submission" date="2007-06" db="EMBL/GenBank/DDBJ databases">
        <title>Full length cDNA sequences from Sitka Spruce (Picea sitchensis).</title>
        <authorList>
            <person name="Ralph S.G."/>
            <person name="Chun H.E."/>
            <person name="Liao N."/>
            <person name="Ali J."/>
            <person name="Reid K."/>
            <person name="Kolosova N."/>
            <person name="Cooper N."/>
            <person name="Cullis C."/>
            <person name="Jancsik S."/>
            <person name="Moore R."/>
            <person name="Mayo M."/>
            <person name="Wagner S."/>
            <person name="Holt R.A."/>
            <person name="Jones S.J.M."/>
            <person name="Marra M.A."/>
            <person name="Ritland C.E."/>
            <person name="Ritland K."/>
            <person name="Bohlmann J."/>
        </authorList>
    </citation>
    <scope>NUCLEOTIDE SEQUENCE</scope>
    <source>
        <tissue evidence="2">Green portion of the leader tissue</tissue>
    </source>
</reference>
<dbReference type="Pfam" id="PF05553">
    <property type="entry name" value="DUF761"/>
    <property type="match status" value="1"/>
</dbReference>
<protein>
    <submittedName>
        <fullName evidence="2">Uncharacterized protein</fullName>
    </submittedName>
</protein>
<feature type="transmembrane region" description="Helical" evidence="1">
    <location>
        <begin position="6"/>
        <end position="23"/>
    </location>
</feature>
<dbReference type="AlphaFoldDB" id="B8LN53"/>
<sequence length="239" mass="27969">MRLEFNHIDFVFVYVIISCVVVLSETKKIQKMDVHCAVNHASAKRFWNVLRIAAFMIRKGSLISKRKMLMDMHLMMERGKVYGRSIRNLVFHHSRGNNHGGFGLQEYEFSCSNSPAIFHTAKKKHHYFPTNILHFPCIYPHQVEDKEEPNTIVFPKLDYSNEYFSNDCLDPYDLPAVQKPSPLLSPLRGRISSSSNEDDNDNQVDRQAEEFIAKFYEQLRLQNQMSLLQYQEMLDRSTT</sequence>
<keyword evidence="1" id="KW-0472">Membrane</keyword>
<dbReference type="OMA" id="HCAVNHA"/>
<accession>B8LN53</accession>